<dbReference type="Proteomes" id="UP000308197">
    <property type="component" value="Unassembled WGS sequence"/>
</dbReference>
<evidence type="ECO:0000313" key="1">
    <source>
        <dbReference type="EMBL" id="TFK84286.1"/>
    </source>
</evidence>
<keyword evidence="2" id="KW-1185">Reference proteome</keyword>
<gene>
    <name evidence="1" type="ORF">K466DRAFT_230170</name>
</gene>
<proteinExistence type="predicted"/>
<name>A0A5C3P3Q3_9APHY</name>
<evidence type="ECO:0000313" key="2">
    <source>
        <dbReference type="Proteomes" id="UP000308197"/>
    </source>
</evidence>
<accession>A0A5C3P3Q3</accession>
<dbReference type="InParanoid" id="A0A5C3P3Q3"/>
<dbReference type="EMBL" id="ML211327">
    <property type="protein sequence ID" value="TFK84286.1"/>
    <property type="molecule type" value="Genomic_DNA"/>
</dbReference>
<reference evidence="1 2" key="1">
    <citation type="journal article" date="2019" name="Nat. Ecol. Evol.">
        <title>Megaphylogeny resolves global patterns of mushroom evolution.</title>
        <authorList>
            <person name="Varga T."/>
            <person name="Krizsan K."/>
            <person name="Foldi C."/>
            <person name="Dima B."/>
            <person name="Sanchez-Garcia M."/>
            <person name="Sanchez-Ramirez S."/>
            <person name="Szollosi G.J."/>
            <person name="Szarkandi J.G."/>
            <person name="Papp V."/>
            <person name="Albert L."/>
            <person name="Andreopoulos W."/>
            <person name="Angelini C."/>
            <person name="Antonin V."/>
            <person name="Barry K.W."/>
            <person name="Bougher N.L."/>
            <person name="Buchanan P."/>
            <person name="Buyck B."/>
            <person name="Bense V."/>
            <person name="Catcheside P."/>
            <person name="Chovatia M."/>
            <person name="Cooper J."/>
            <person name="Damon W."/>
            <person name="Desjardin D."/>
            <person name="Finy P."/>
            <person name="Geml J."/>
            <person name="Haridas S."/>
            <person name="Hughes K."/>
            <person name="Justo A."/>
            <person name="Karasinski D."/>
            <person name="Kautmanova I."/>
            <person name="Kiss B."/>
            <person name="Kocsube S."/>
            <person name="Kotiranta H."/>
            <person name="LaButti K.M."/>
            <person name="Lechner B.E."/>
            <person name="Liimatainen K."/>
            <person name="Lipzen A."/>
            <person name="Lukacs Z."/>
            <person name="Mihaltcheva S."/>
            <person name="Morgado L.N."/>
            <person name="Niskanen T."/>
            <person name="Noordeloos M.E."/>
            <person name="Ohm R.A."/>
            <person name="Ortiz-Santana B."/>
            <person name="Ovrebo C."/>
            <person name="Racz N."/>
            <person name="Riley R."/>
            <person name="Savchenko A."/>
            <person name="Shiryaev A."/>
            <person name="Soop K."/>
            <person name="Spirin V."/>
            <person name="Szebenyi C."/>
            <person name="Tomsovsky M."/>
            <person name="Tulloss R.E."/>
            <person name="Uehling J."/>
            <person name="Grigoriev I.V."/>
            <person name="Vagvolgyi C."/>
            <person name="Papp T."/>
            <person name="Martin F.M."/>
            <person name="Miettinen O."/>
            <person name="Hibbett D.S."/>
            <person name="Nagy L.G."/>
        </authorList>
    </citation>
    <scope>NUCLEOTIDE SEQUENCE [LARGE SCALE GENOMIC DNA]</scope>
    <source>
        <strain evidence="1 2">HHB13444</strain>
    </source>
</reference>
<protein>
    <submittedName>
        <fullName evidence="1">Uncharacterized protein</fullName>
    </submittedName>
</protein>
<organism evidence="1 2">
    <name type="scientific">Polyporus arcularius HHB13444</name>
    <dbReference type="NCBI Taxonomy" id="1314778"/>
    <lineage>
        <taxon>Eukaryota</taxon>
        <taxon>Fungi</taxon>
        <taxon>Dikarya</taxon>
        <taxon>Basidiomycota</taxon>
        <taxon>Agaricomycotina</taxon>
        <taxon>Agaricomycetes</taxon>
        <taxon>Polyporales</taxon>
        <taxon>Polyporaceae</taxon>
        <taxon>Polyporus</taxon>
    </lineage>
</organism>
<dbReference type="AlphaFoldDB" id="A0A5C3P3Q3"/>
<sequence length="179" mass="18972">MEMRGNALGADPYRVTDFNRRGLTAGMSLLGMLLSSLAEPGSHHVVEDVSSPRRTLSGSRASWLLSADCTGWQVLSPATGHPTPQAAPRRTSTSLALARGGQHGACGTTGVPGPSGLDARCARGIRDLHEQPVADLCFCLCLSVSTTSPGSHVRSRARIRIFASRGVQLQCWYSRAKTS</sequence>